<protein>
    <recommendedName>
        <fullName evidence="9">Histidinol-phosphate aminotransferase</fullName>
        <ecNumber evidence="9">2.6.1.9</ecNumber>
    </recommendedName>
    <alternativeName>
        <fullName evidence="9">Imidazole acetol-phosphate transaminase</fullName>
    </alternativeName>
</protein>
<dbReference type="EC" id="2.6.1.9" evidence="9"/>
<dbReference type="InterPro" id="IPR015424">
    <property type="entry name" value="PyrdxlP-dep_Trfase"/>
</dbReference>
<keyword evidence="6 9" id="KW-0808">Transferase</keyword>
<feature type="modified residue" description="N6-(pyridoxal phosphate)lysine" evidence="9">
    <location>
        <position position="206"/>
    </location>
</feature>
<dbReference type="InterPro" id="IPR005861">
    <property type="entry name" value="HisP_aminotrans"/>
</dbReference>
<dbReference type="PANTHER" id="PTHR42885:SF2">
    <property type="entry name" value="HISTIDINOL-PHOSPHATE AMINOTRANSFERASE"/>
    <property type="match status" value="1"/>
</dbReference>
<gene>
    <name evidence="9" type="primary">hisC</name>
    <name evidence="11" type="ORF">AVDCRST_MAG77-5067</name>
</gene>
<dbReference type="GO" id="GO:0030170">
    <property type="term" value="F:pyridoxal phosphate binding"/>
    <property type="evidence" value="ECO:0007669"/>
    <property type="project" value="InterPro"/>
</dbReference>
<dbReference type="NCBIfam" id="TIGR01141">
    <property type="entry name" value="hisC"/>
    <property type="match status" value="1"/>
</dbReference>
<keyword evidence="4 9" id="KW-0032">Aminotransferase</keyword>
<dbReference type="AlphaFoldDB" id="A0A6J4K3G1"/>
<name>A0A6J4K3G1_9CHLR</name>
<dbReference type="HAMAP" id="MF_01023">
    <property type="entry name" value="HisC_aminotrans_2"/>
    <property type="match status" value="1"/>
</dbReference>
<evidence type="ECO:0000256" key="8">
    <source>
        <dbReference type="ARBA" id="ARBA00023102"/>
    </source>
</evidence>
<evidence type="ECO:0000256" key="9">
    <source>
        <dbReference type="HAMAP-Rule" id="MF_01023"/>
    </source>
</evidence>
<proteinExistence type="inferred from homology"/>
<dbReference type="InterPro" id="IPR001917">
    <property type="entry name" value="Aminotrans_II_pyridoxalP_BS"/>
</dbReference>
<comment type="subunit">
    <text evidence="3 9">Homodimer.</text>
</comment>
<evidence type="ECO:0000256" key="7">
    <source>
        <dbReference type="ARBA" id="ARBA00022898"/>
    </source>
</evidence>
<dbReference type="InterPro" id="IPR015421">
    <property type="entry name" value="PyrdxlP-dep_Trfase_major"/>
</dbReference>
<comment type="catalytic activity">
    <reaction evidence="9">
        <text>L-histidinol phosphate + 2-oxoglutarate = 3-(imidazol-4-yl)-2-oxopropyl phosphate + L-glutamate</text>
        <dbReference type="Rhea" id="RHEA:23744"/>
        <dbReference type="ChEBI" id="CHEBI:16810"/>
        <dbReference type="ChEBI" id="CHEBI:29985"/>
        <dbReference type="ChEBI" id="CHEBI:57766"/>
        <dbReference type="ChEBI" id="CHEBI:57980"/>
        <dbReference type="EC" id="2.6.1.9"/>
    </reaction>
</comment>
<keyword evidence="8 9" id="KW-0368">Histidine biosynthesis</keyword>
<dbReference type="InterPro" id="IPR004839">
    <property type="entry name" value="Aminotransferase_I/II_large"/>
</dbReference>
<dbReference type="CDD" id="cd00609">
    <property type="entry name" value="AAT_like"/>
    <property type="match status" value="1"/>
</dbReference>
<evidence type="ECO:0000256" key="1">
    <source>
        <dbReference type="ARBA" id="ARBA00001933"/>
    </source>
</evidence>
<keyword evidence="5 9" id="KW-0028">Amino-acid biosynthesis</keyword>
<reference evidence="11" key="1">
    <citation type="submission" date="2020-02" db="EMBL/GenBank/DDBJ databases">
        <authorList>
            <person name="Meier V. D."/>
        </authorList>
    </citation>
    <scope>NUCLEOTIDE SEQUENCE</scope>
    <source>
        <strain evidence="11">AVDCRST_MAG77</strain>
    </source>
</reference>
<comment type="cofactor">
    <cofactor evidence="1 9">
        <name>pyridoxal 5'-phosphate</name>
        <dbReference type="ChEBI" id="CHEBI:597326"/>
    </cofactor>
</comment>
<dbReference type="EMBL" id="CADCTC010000264">
    <property type="protein sequence ID" value="CAA9294692.1"/>
    <property type="molecule type" value="Genomic_DNA"/>
</dbReference>
<dbReference type="SUPFAM" id="SSF53383">
    <property type="entry name" value="PLP-dependent transferases"/>
    <property type="match status" value="1"/>
</dbReference>
<keyword evidence="7 9" id="KW-0663">Pyridoxal phosphate</keyword>
<evidence type="ECO:0000256" key="4">
    <source>
        <dbReference type="ARBA" id="ARBA00022576"/>
    </source>
</evidence>
<sequence>MIRDNVAALHAYMPGEQPQGAGWVKLNTNENPFMAPSIADAVAEASTDVLRLYPDPLCLDLRRALSERYSIPAEQIVCGNGSDDLLTMVVRATAGEGDRVAYPDPTYSLYETLTQIQGAFPLPVPLGPEWELPVEQLAAVGAKLTFVANPNAPTGTPYSLDQLDALAGALAGVLVVDEAYVDFGGETALPLLARHDNVLVLRTMSKAFGLAGVRLGFGFGSPAIVDALYKVKDSYNVDRLTQVAGVAALRAYDEAQAYNRDTAARRDRLAALLRERFGWRVWPSAANFILAETAPRSARDVYEGLKQQRILVRYFDRPRIENALRITIGSDPEVAALVQALDRMLR</sequence>
<evidence type="ECO:0000256" key="2">
    <source>
        <dbReference type="ARBA" id="ARBA00007970"/>
    </source>
</evidence>
<dbReference type="PROSITE" id="PS00599">
    <property type="entry name" value="AA_TRANSFER_CLASS_2"/>
    <property type="match status" value="1"/>
</dbReference>
<evidence type="ECO:0000256" key="6">
    <source>
        <dbReference type="ARBA" id="ARBA00022679"/>
    </source>
</evidence>
<dbReference type="InterPro" id="IPR015422">
    <property type="entry name" value="PyrdxlP-dep_Trfase_small"/>
</dbReference>
<accession>A0A6J4K3G1</accession>
<comment type="similarity">
    <text evidence="2 9">Belongs to the class-II pyridoxal-phosphate-dependent aminotransferase family. Histidinol-phosphate aminotransferase subfamily.</text>
</comment>
<dbReference type="GO" id="GO:0004400">
    <property type="term" value="F:histidinol-phosphate transaminase activity"/>
    <property type="evidence" value="ECO:0007669"/>
    <property type="project" value="UniProtKB-UniRule"/>
</dbReference>
<dbReference type="PANTHER" id="PTHR42885">
    <property type="entry name" value="HISTIDINOL-PHOSPHATE AMINOTRANSFERASE-RELATED"/>
    <property type="match status" value="1"/>
</dbReference>
<organism evidence="11">
    <name type="scientific">uncultured Chloroflexota bacterium</name>
    <dbReference type="NCBI Taxonomy" id="166587"/>
    <lineage>
        <taxon>Bacteria</taxon>
        <taxon>Bacillati</taxon>
        <taxon>Chloroflexota</taxon>
        <taxon>environmental samples</taxon>
    </lineage>
</organism>
<dbReference type="GO" id="GO:0000105">
    <property type="term" value="P:L-histidine biosynthetic process"/>
    <property type="evidence" value="ECO:0007669"/>
    <property type="project" value="UniProtKB-UniRule"/>
</dbReference>
<dbReference type="Pfam" id="PF00155">
    <property type="entry name" value="Aminotran_1_2"/>
    <property type="match status" value="1"/>
</dbReference>
<dbReference type="UniPathway" id="UPA00031">
    <property type="reaction ID" value="UER00012"/>
</dbReference>
<evidence type="ECO:0000256" key="5">
    <source>
        <dbReference type="ARBA" id="ARBA00022605"/>
    </source>
</evidence>
<comment type="pathway">
    <text evidence="9">Amino-acid biosynthesis; L-histidine biosynthesis; L-histidine from 5-phospho-alpha-D-ribose 1-diphosphate: step 7/9.</text>
</comment>
<dbReference type="Gene3D" id="3.90.1150.10">
    <property type="entry name" value="Aspartate Aminotransferase, domain 1"/>
    <property type="match status" value="1"/>
</dbReference>
<feature type="domain" description="Aminotransferase class I/classII large" evidence="10">
    <location>
        <begin position="23"/>
        <end position="341"/>
    </location>
</feature>
<evidence type="ECO:0000256" key="3">
    <source>
        <dbReference type="ARBA" id="ARBA00011738"/>
    </source>
</evidence>
<evidence type="ECO:0000259" key="10">
    <source>
        <dbReference type="Pfam" id="PF00155"/>
    </source>
</evidence>
<dbReference type="Gene3D" id="3.40.640.10">
    <property type="entry name" value="Type I PLP-dependent aspartate aminotransferase-like (Major domain)"/>
    <property type="match status" value="1"/>
</dbReference>
<evidence type="ECO:0000313" key="11">
    <source>
        <dbReference type="EMBL" id="CAA9294692.1"/>
    </source>
</evidence>